<protein>
    <submittedName>
        <fullName evidence="1">Uncharacterized protein</fullName>
    </submittedName>
</protein>
<sequence>MIIIYKDRIINSNREDLIDEREVVVEFRIRKRMVEKLQKKRRSEVREQMIE</sequence>
<name>A0A8S1JVF8_9CILI</name>
<evidence type="ECO:0000313" key="1">
    <source>
        <dbReference type="EMBL" id="CAD8045539.1"/>
    </source>
</evidence>
<keyword evidence="2" id="KW-1185">Reference proteome</keyword>
<gene>
    <name evidence="1" type="ORF">PSON_ATCC_30995.1.T0010098</name>
</gene>
<dbReference type="AlphaFoldDB" id="A0A8S1JVF8"/>
<evidence type="ECO:0000313" key="2">
    <source>
        <dbReference type="Proteomes" id="UP000692954"/>
    </source>
</evidence>
<dbReference type="Proteomes" id="UP000692954">
    <property type="component" value="Unassembled WGS sequence"/>
</dbReference>
<organism evidence="1 2">
    <name type="scientific">Paramecium sonneborni</name>
    <dbReference type="NCBI Taxonomy" id="65129"/>
    <lineage>
        <taxon>Eukaryota</taxon>
        <taxon>Sar</taxon>
        <taxon>Alveolata</taxon>
        <taxon>Ciliophora</taxon>
        <taxon>Intramacronucleata</taxon>
        <taxon>Oligohymenophorea</taxon>
        <taxon>Peniculida</taxon>
        <taxon>Parameciidae</taxon>
        <taxon>Paramecium</taxon>
    </lineage>
</organism>
<dbReference type="EMBL" id="CAJJDN010000001">
    <property type="protein sequence ID" value="CAD8045539.1"/>
    <property type="molecule type" value="Genomic_DNA"/>
</dbReference>
<comment type="caution">
    <text evidence="1">The sequence shown here is derived from an EMBL/GenBank/DDBJ whole genome shotgun (WGS) entry which is preliminary data.</text>
</comment>
<proteinExistence type="predicted"/>
<reference evidence="1" key="1">
    <citation type="submission" date="2021-01" db="EMBL/GenBank/DDBJ databases">
        <authorList>
            <consortium name="Genoscope - CEA"/>
            <person name="William W."/>
        </authorList>
    </citation>
    <scope>NUCLEOTIDE SEQUENCE</scope>
</reference>
<accession>A0A8S1JVF8</accession>